<keyword evidence="9" id="KW-1185">Reference proteome</keyword>
<dbReference type="EMBL" id="CAJVOS010000038">
    <property type="protein sequence ID" value="CAG8173837.1"/>
    <property type="molecule type" value="Genomic_DNA"/>
</dbReference>
<evidence type="ECO:0000256" key="1">
    <source>
        <dbReference type="ARBA" id="ARBA00004123"/>
    </source>
</evidence>
<dbReference type="GO" id="GO:0005730">
    <property type="term" value="C:nucleolus"/>
    <property type="evidence" value="ECO:0007669"/>
    <property type="project" value="TreeGrafter"/>
</dbReference>
<accession>A0A9W4HVP4</accession>
<proteinExistence type="predicted"/>
<dbReference type="GO" id="GO:0030687">
    <property type="term" value="C:preribosome, large subunit precursor"/>
    <property type="evidence" value="ECO:0007669"/>
    <property type="project" value="TreeGrafter"/>
</dbReference>
<evidence type="ECO:0000256" key="3">
    <source>
        <dbReference type="ARBA" id="ARBA00022448"/>
    </source>
</evidence>
<keyword evidence="6" id="KW-0539">Nucleus</keyword>
<feature type="compositionally biased region" description="Acidic residues" evidence="7">
    <location>
        <begin position="146"/>
        <end position="160"/>
    </location>
</feature>
<dbReference type="PANTHER" id="PTHR28280">
    <property type="entry name" value="SHUTTLING PRE-60S FACTOR ECM1"/>
    <property type="match status" value="1"/>
</dbReference>
<dbReference type="Pfam" id="PF09135">
    <property type="entry name" value="Alb1"/>
    <property type="match status" value="1"/>
</dbReference>
<dbReference type="Proteomes" id="UP001153618">
    <property type="component" value="Unassembled WGS sequence"/>
</dbReference>
<comment type="caution">
    <text evidence="8">The sequence shown here is derived from an EMBL/GenBank/DDBJ whole genome shotgun (WGS) entry which is preliminary data.</text>
</comment>
<evidence type="ECO:0000256" key="4">
    <source>
        <dbReference type="ARBA" id="ARBA00022490"/>
    </source>
</evidence>
<dbReference type="PANTHER" id="PTHR28280:SF1">
    <property type="entry name" value="SHUTTLING PRE-60S FACTOR ECM1"/>
    <property type="match status" value="1"/>
</dbReference>
<evidence type="ECO:0000256" key="2">
    <source>
        <dbReference type="ARBA" id="ARBA00004496"/>
    </source>
</evidence>
<dbReference type="GO" id="GO:0000055">
    <property type="term" value="P:ribosomal large subunit export from nucleus"/>
    <property type="evidence" value="ECO:0007669"/>
    <property type="project" value="TreeGrafter"/>
</dbReference>
<protein>
    <recommendedName>
        <fullName evidence="10">Alb1-domain-containing protein</fullName>
    </recommendedName>
</protein>
<organism evidence="8 9">
    <name type="scientific">Penicillium olsonii</name>
    <dbReference type="NCBI Taxonomy" id="99116"/>
    <lineage>
        <taxon>Eukaryota</taxon>
        <taxon>Fungi</taxon>
        <taxon>Dikarya</taxon>
        <taxon>Ascomycota</taxon>
        <taxon>Pezizomycotina</taxon>
        <taxon>Eurotiomycetes</taxon>
        <taxon>Eurotiomycetidae</taxon>
        <taxon>Eurotiales</taxon>
        <taxon>Aspergillaceae</taxon>
        <taxon>Penicillium</taxon>
    </lineage>
</organism>
<evidence type="ECO:0000313" key="8">
    <source>
        <dbReference type="EMBL" id="CAG8173837.1"/>
    </source>
</evidence>
<feature type="compositionally biased region" description="Acidic residues" evidence="7">
    <location>
        <begin position="103"/>
        <end position="117"/>
    </location>
</feature>
<evidence type="ECO:0000313" key="9">
    <source>
        <dbReference type="Proteomes" id="UP001153618"/>
    </source>
</evidence>
<evidence type="ECO:0008006" key="10">
    <source>
        <dbReference type="Google" id="ProtNLM"/>
    </source>
</evidence>
<dbReference type="InterPro" id="IPR053278">
    <property type="entry name" value="Pre-60S_factor_ECM1"/>
</dbReference>
<dbReference type="InterPro" id="IPR022784">
    <property type="entry name" value="Ribosome_bgen_Alb1"/>
</dbReference>
<feature type="region of interest" description="Disordered" evidence="7">
    <location>
        <begin position="84"/>
        <end position="160"/>
    </location>
</feature>
<keyword evidence="3" id="KW-0813">Transport</keyword>
<dbReference type="OrthoDB" id="5304887at2759"/>
<dbReference type="AlphaFoldDB" id="A0A9W4HVP4"/>
<dbReference type="GO" id="GO:0005737">
    <property type="term" value="C:cytoplasm"/>
    <property type="evidence" value="ECO:0007669"/>
    <property type="project" value="UniProtKB-SubCell"/>
</dbReference>
<keyword evidence="4" id="KW-0963">Cytoplasm</keyword>
<evidence type="ECO:0000256" key="6">
    <source>
        <dbReference type="ARBA" id="ARBA00023242"/>
    </source>
</evidence>
<comment type="subcellular location">
    <subcellularLocation>
        <location evidence="2">Cytoplasm</location>
    </subcellularLocation>
    <subcellularLocation>
        <location evidence="1">Nucleus</location>
    </subcellularLocation>
</comment>
<keyword evidence="5" id="KW-0690">Ribosome biogenesis</keyword>
<evidence type="ECO:0000256" key="7">
    <source>
        <dbReference type="SAM" id="MobiDB-lite"/>
    </source>
</evidence>
<gene>
    <name evidence="8" type="ORF">POLS_LOCUS6734</name>
</gene>
<evidence type="ECO:0000256" key="5">
    <source>
        <dbReference type="ARBA" id="ARBA00022517"/>
    </source>
</evidence>
<reference evidence="8" key="1">
    <citation type="submission" date="2021-07" db="EMBL/GenBank/DDBJ databases">
        <authorList>
            <person name="Branca A.L. A."/>
        </authorList>
    </citation>
    <scope>NUCLEOTIDE SEQUENCE</scope>
</reference>
<sequence length="160" mass="17774">MDLDKSVTSLPRAESPTTQGPAILADRANAGVMKKQKKNNKVSRAQRMRQQKGMDRAEAVLDQLEIKKAKSFARARVVDGRRADWEETNRKASAFAALQKNDNDDDEDDEGDDDMTEDATPARTPVARNVFEMEDEKEDSNTANDATDDPAAMEEADEIT</sequence>
<feature type="region of interest" description="Disordered" evidence="7">
    <location>
        <begin position="1"/>
        <end position="56"/>
    </location>
</feature>
<feature type="compositionally biased region" description="Basic residues" evidence="7">
    <location>
        <begin position="34"/>
        <end position="50"/>
    </location>
</feature>
<name>A0A9W4HVP4_PENOL</name>